<dbReference type="PANTHER" id="PTHR42999">
    <property type="entry name" value="ANTIBIOTIC RESISTANCE PROTEIN MCBG"/>
    <property type="match status" value="1"/>
</dbReference>
<name>A0A381Y1N4_9ZZZZ</name>
<proteinExistence type="predicted"/>
<dbReference type="Gene3D" id="2.160.20.80">
    <property type="entry name" value="E3 ubiquitin-protein ligase SopA"/>
    <property type="match status" value="1"/>
</dbReference>
<dbReference type="Pfam" id="PF00805">
    <property type="entry name" value="Pentapeptide"/>
    <property type="match status" value="1"/>
</dbReference>
<protein>
    <recommendedName>
        <fullName evidence="2">Pentapeptide repeat-containing protein</fullName>
    </recommendedName>
</protein>
<dbReference type="SUPFAM" id="SSF141571">
    <property type="entry name" value="Pentapeptide repeat-like"/>
    <property type="match status" value="1"/>
</dbReference>
<evidence type="ECO:0000313" key="1">
    <source>
        <dbReference type="EMBL" id="SVA70592.1"/>
    </source>
</evidence>
<dbReference type="PANTHER" id="PTHR42999:SF1">
    <property type="entry name" value="PENTAPEPTIDE REPEAT-CONTAINING PROTEIN"/>
    <property type="match status" value="1"/>
</dbReference>
<gene>
    <name evidence="1" type="ORF">METZ01_LOCUS123446</name>
</gene>
<evidence type="ECO:0008006" key="2">
    <source>
        <dbReference type="Google" id="ProtNLM"/>
    </source>
</evidence>
<dbReference type="InterPro" id="IPR001646">
    <property type="entry name" value="5peptide_repeat"/>
</dbReference>
<organism evidence="1">
    <name type="scientific">marine metagenome</name>
    <dbReference type="NCBI Taxonomy" id="408172"/>
    <lineage>
        <taxon>unclassified sequences</taxon>
        <taxon>metagenomes</taxon>
        <taxon>ecological metagenomes</taxon>
    </lineage>
</organism>
<accession>A0A381Y1N4</accession>
<dbReference type="InterPro" id="IPR052949">
    <property type="entry name" value="PA_immunity-related"/>
</dbReference>
<dbReference type="AlphaFoldDB" id="A0A381Y1N4"/>
<dbReference type="EMBL" id="UINC01017079">
    <property type="protein sequence ID" value="SVA70592.1"/>
    <property type="molecule type" value="Genomic_DNA"/>
</dbReference>
<dbReference type="Pfam" id="PF13599">
    <property type="entry name" value="Pentapeptide_4"/>
    <property type="match status" value="1"/>
</dbReference>
<sequence>MKLKDGTSYEDQIFYDLAFTQDCINRSTFDACEFVNCDFRESEFRDCTFTECIFKDSDLGLVKLTQTRFTETKFERCKIIGVNWTSLDWRGVTLSAPVEFHSSDISFSVFSALRLPGLKVRNCKVHDADFALCDLTGAEFVESDLTNTRFSSTKLNDCDFREASNFIINPTENFVVGANFTFPEVLNLLSYFGIKIDNI</sequence>
<reference evidence="1" key="1">
    <citation type="submission" date="2018-05" db="EMBL/GenBank/DDBJ databases">
        <authorList>
            <person name="Lanie J.A."/>
            <person name="Ng W.-L."/>
            <person name="Kazmierczak K.M."/>
            <person name="Andrzejewski T.M."/>
            <person name="Davidsen T.M."/>
            <person name="Wayne K.J."/>
            <person name="Tettelin H."/>
            <person name="Glass J.I."/>
            <person name="Rusch D."/>
            <person name="Podicherti R."/>
            <person name="Tsui H.-C.T."/>
            <person name="Winkler M.E."/>
        </authorList>
    </citation>
    <scope>NUCLEOTIDE SEQUENCE</scope>
</reference>